<dbReference type="AlphaFoldDB" id="A0A699IJM9"/>
<sequence>MSLSVEVKMRAEYNIKEKRRLASIFKEKNQLLKSRDEEIENLKAQLLLNEVKAAEAIRLCVEASHFEVAEKSLRDEVNTLNGCNTILEKERNALDVKVTDLEATVASKERELTDSNAQLTRIKSQNDDLTDQERFYPHLLTTISRRRWHLTHGMELVISKCLNSTKYLSALETPVSKAIKKGLQDGLAAGITHGMEGRALTDLKTNKDASIEDLMNVMRFEEHLAKRLGLHESQPHADQLMVPIHNSPDKTIVGASVLSLALDVSDARIEGTFDGVPATADITTALFVILASAGTVTPLFVDDYGVMGMDDQSVMNENFVIKDANPFPNVDDAEVNIPQ</sequence>
<dbReference type="EMBL" id="BKCJ010278685">
    <property type="protein sequence ID" value="GEZ43612.1"/>
    <property type="molecule type" value="Genomic_DNA"/>
</dbReference>
<evidence type="ECO:0000256" key="1">
    <source>
        <dbReference type="SAM" id="Coils"/>
    </source>
</evidence>
<reference evidence="2" key="1">
    <citation type="journal article" date="2019" name="Sci. Rep.">
        <title>Draft genome of Tanacetum cinerariifolium, the natural source of mosquito coil.</title>
        <authorList>
            <person name="Yamashiro T."/>
            <person name="Shiraishi A."/>
            <person name="Satake H."/>
            <person name="Nakayama K."/>
        </authorList>
    </citation>
    <scope>NUCLEOTIDE SEQUENCE</scope>
</reference>
<protein>
    <recommendedName>
        <fullName evidence="3">Transposase (Putative), gypsy type</fullName>
    </recommendedName>
</protein>
<evidence type="ECO:0000313" key="2">
    <source>
        <dbReference type="EMBL" id="GEZ43612.1"/>
    </source>
</evidence>
<name>A0A699IJM9_TANCI</name>
<feature type="coiled-coil region" evidence="1">
    <location>
        <begin position="91"/>
        <end position="132"/>
    </location>
</feature>
<gene>
    <name evidence="2" type="ORF">Tci_515585</name>
</gene>
<keyword evidence="1" id="KW-0175">Coiled coil</keyword>
<evidence type="ECO:0008006" key="3">
    <source>
        <dbReference type="Google" id="ProtNLM"/>
    </source>
</evidence>
<organism evidence="2">
    <name type="scientific">Tanacetum cinerariifolium</name>
    <name type="common">Dalmatian daisy</name>
    <name type="synonym">Chrysanthemum cinerariifolium</name>
    <dbReference type="NCBI Taxonomy" id="118510"/>
    <lineage>
        <taxon>Eukaryota</taxon>
        <taxon>Viridiplantae</taxon>
        <taxon>Streptophyta</taxon>
        <taxon>Embryophyta</taxon>
        <taxon>Tracheophyta</taxon>
        <taxon>Spermatophyta</taxon>
        <taxon>Magnoliopsida</taxon>
        <taxon>eudicotyledons</taxon>
        <taxon>Gunneridae</taxon>
        <taxon>Pentapetalae</taxon>
        <taxon>asterids</taxon>
        <taxon>campanulids</taxon>
        <taxon>Asterales</taxon>
        <taxon>Asteraceae</taxon>
        <taxon>Asteroideae</taxon>
        <taxon>Anthemideae</taxon>
        <taxon>Anthemidinae</taxon>
        <taxon>Tanacetum</taxon>
    </lineage>
</organism>
<comment type="caution">
    <text evidence="2">The sequence shown here is derived from an EMBL/GenBank/DDBJ whole genome shotgun (WGS) entry which is preliminary data.</text>
</comment>
<accession>A0A699IJM9</accession>
<proteinExistence type="predicted"/>